<comment type="caution">
    <text evidence="3">The sequence shown here is derived from an EMBL/GenBank/DDBJ whole genome shotgun (WGS) entry which is preliminary data.</text>
</comment>
<protein>
    <submittedName>
        <fullName evidence="3">CARDB domain-containing protein</fullName>
    </submittedName>
</protein>
<evidence type="ECO:0000256" key="1">
    <source>
        <dbReference type="SAM" id="Phobius"/>
    </source>
</evidence>
<dbReference type="Pfam" id="PF07705">
    <property type="entry name" value="CARDB"/>
    <property type="match status" value="1"/>
</dbReference>
<dbReference type="Proteomes" id="UP001596388">
    <property type="component" value="Unassembled WGS sequence"/>
</dbReference>
<reference evidence="3 4" key="1">
    <citation type="journal article" date="2019" name="Int. J. Syst. Evol. Microbiol.">
        <title>The Global Catalogue of Microorganisms (GCM) 10K type strain sequencing project: providing services to taxonomists for standard genome sequencing and annotation.</title>
        <authorList>
            <consortium name="The Broad Institute Genomics Platform"/>
            <consortium name="The Broad Institute Genome Sequencing Center for Infectious Disease"/>
            <person name="Wu L."/>
            <person name="Ma J."/>
        </authorList>
    </citation>
    <scope>NUCLEOTIDE SEQUENCE [LARGE SCALE GENOMIC DNA]</scope>
    <source>
        <strain evidence="3 4">DT55</strain>
    </source>
</reference>
<evidence type="ECO:0000259" key="2">
    <source>
        <dbReference type="Pfam" id="PF07705"/>
    </source>
</evidence>
<keyword evidence="1" id="KW-0472">Membrane</keyword>
<dbReference type="AlphaFoldDB" id="A0ABD5WX97"/>
<dbReference type="EMBL" id="JBHTAG010000003">
    <property type="protein sequence ID" value="MFC7098180.1"/>
    <property type="molecule type" value="Genomic_DNA"/>
</dbReference>
<keyword evidence="1" id="KW-0812">Transmembrane</keyword>
<proteinExistence type="predicted"/>
<feature type="domain" description="CARDB" evidence="2">
    <location>
        <begin position="50"/>
        <end position="127"/>
    </location>
</feature>
<organism evidence="3 4">
    <name type="scientific">Halobaculum marinum</name>
    <dbReference type="NCBI Taxonomy" id="3031996"/>
    <lineage>
        <taxon>Archaea</taxon>
        <taxon>Methanobacteriati</taxon>
        <taxon>Methanobacteriota</taxon>
        <taxon>Stenosarchaea group</taxon>
        <taxon>Halobacteria</taxon>
        <taxon>Halobacteriales</taxon>
        <taxon>Haloferacaceae</taxon>
        <taxon>Halobaculum</taxon>
    </lineage>
</organism>
<sequence>MGARKNVLWGLVVLFTAALIVGPAVGAAGAQSSSCAANGAQQVCLVDAGVDADTIVTGQSTELSVTVENVGDERATAVVVLNVASPDNETDSYELRTRSLAPGETLTVTQSIDATTIGTHALQTIVYSDGYGHRYDATEPMTVTVEPRGLGGPIDAPEYALGALVGSLGVAGAIVYRRR</sequence>
<name>A0ABD5WX97_9EURY</name>
<feature type="transmembrane region" description="Helical" evidence="1">
    <location>
        <begin position="159"/>
        <end position="176"/>
    </location>
</feature>
<dbReference type="RefSeq" id="WP_276237318.1">
    <property type="nucleotide sequence ID" value="NZ_CP119989.1"/>
</dbReference>
<gene>
    <name evidence="3" type="ORF">ACFQKD_12790</name>
</gene>
<dbReference type="InterPro" id="IPR011635">
    <property type="entry name" value="CARDB"/>
</dbReference>
<dbReference type="Gene3D" id="2.60.40.10">
    <property type="entry name" value="Immunoglobulins"/>
    <property type="match status" value="1"/>
</dbReference>
<keyword evidence="4" id="KW-1185">Reference proteome</keyword>
<accession>A0ABD5WX97</accession>
<dbReference type="InterPro" id="IPR013783">
    <property type="entry name" value="Ig-like_fold"/>
</dbReference>
<dbReference type="GeneID" id="79270897"/>
<evidence type="ECO:0000313" key="4">
    <source>
        <dbReference type="Proteomes" id="UP001596388"/>
    </source>
</evidence>
<keyword evidence="1" id="KW-1133">Transmembrane helix</keyword>
<evidence type="ECO:0000313" key="3">
    <source>
        <dbReference type="EMBL" id="MFC7098180.1"/>
    </source>
</evidence>